<name>A0ABW8EP44_STRT5</name>
<gene>
    <name evidence="3" type="ORF">ACIO7M_28620</name>
</gene>
<sequence length="314" mass="32800">MTATLLALALLLSLAGPLAWRLRRSPAFITGRDGRLSTSTALALAWTVILIWLLLAVLAHGLATGTGTDYFNADPGPLSPLATVYLPLLGGPYTALIGAKAVVGIRLQHGTLAKPAATSPHRPLRELIANDSGRTDLVDLQYVALNAVTMLYVVLSFLSDVQGGLPDLPSQLWALTGAPAGAYLLNKLATRPNPVITAASLTNDTLTVRGGGFAPDARLELNGTPVPTTAPTPDTLTTPLPHPTHPITAVVTSRGLRSDPYTHTPTTHTPAPHPPATHTPATHPPTTHTPATHPPATHPPAEDEHTPPGSRPGW</sequence>
<keyword evidence="4" id="KW-1185">Reference proteome</keyword>
<accession>A0ABW8EP44</accession>
<evidence type="ECO:0008006" key="5">
    <source>
        <dbReference type="Google" id="ProtNLM"/>
    </source>
</evidence>
<organism evidence="3 4">
    <name type="scientific">Streptomyces toxytricini</name>
    <name type="common">Actinomyces toxytricini</name>
    <dbReference type="NCBI Taxonomy" id="67369"/>
    <lineage>
        <taxon>Bacteria</taxon>
        <taxon>Bacillati</taxon>
        <taxon>Actinomycetota</taxon>
        <taxon>Actinomycetes</taxon>
        <taxon>Kitasatosporales</taxon>
        <taxon>Streptomycetaceae</taxon>
        <taxon>Streptomyces</taxon>
    </lineage>
</organism>
<evidence type="ECO:0000313" key="3">
    <source>
        <dbReference type="EMBL" id="MFJ2825044.1"/>
    </source>
</evidence>
<reference evidence="3 4" key="1">
    <citation type="submission" date="2024-10" db="EMBL/GenBank/DDBJ databases">
        <title>The Natural Products Discovery Center: Release of the First 8490 Sequenced Strains for Exploring Actinobacteria Biosynthetic Diversity.</title>
        <authorList>
            <person name="Kalkreuter E."/>
            <person name="Kautsar S.A."/>
            <person name="Yang D."/>
            <person name="Bader C.D."/>
            <person name="Teijaro C.N."/>
            <person name="Fluegel L."/>
            <person name="Davis C.M."/>
            <person name="Simpson J.R."/>
            <person name="Lauterbach L."/>
            <person name="Steele A.D."/>
            <person name="Gui C."/>
            <person name="Meng S."/>
            <person name="Li G."/>
            <person name="Viehrig K."/>
            <person name="Ye F."/>
            <person name="Su P."/>
            <person name="Kiefer A.F."/>
            <person name="Nichols A."/>
            <person name="Cepeda A.J."/>
            <person name="Yan W."/>
            <person name="Fan B."/>
            <person name="Jiang Y."/>
            <person name="Adhikari A."/>
            <person name="Zheng C.-J."/>
            <person name="Schuster L."/>
            <person name="Cowan T.M."/>
            <person name="Smanski M.J."/>
            <person name="Chevrette M.G."/>
            <person name="De Carvalho L.P.S."/>
            <person name="Shen B."/>
        </authorList>
    </citation>
    <scope>NUCLEOTIDE SEQUENCE [LARGE SCALE GENOMIC DNA]</scope>
    <source>
        <strain evidence="3 4">NPDC087220</strain>
    </source>
</reference>
<evidence type="ECO:0000313" key="4">
    <source>
        <dbReference type="Proteomes" id="UP001617351"/>
    </source>
</evidence>
<feature type="compositionally biased region" description="Low complexity" evidence="1">
    <location>
        <begin position="278"/>
        <end position="291"/>
    </location>
</feature>
<protein>
    <recommendedName>
        <fullName evidence="5">IPT/TIG domain-containing protein</fullName>
    </recommendedName>
</protein>
<dbReference type="RefSeq" id="WP_402385985.1">
    <property type="nucleotide sequence ID" value="NZ_JBIUYY010000015.1"/>
</dbReference>
<evidence type="ECO:0000256" key="2">
    <source>
        <dbReference type="SAM" id="Phobius"/>
    </source>
</evidence>
<evidence type="ECO:0000256" key="1">
    <source>
        <dbReference type="SAM" id="MobiDB-lite"/>
    </source>
</evidence>
<keyword evidence="2" id="KW-1133">Transmembrane helix</keyword>
<dbReference type="Proteomes" id="UP001617351">
    <property type="component" value="Unassembled WGS sequence"/>
</dbReference>
<proteinExistence type="predicted"/>
<dbReference type="EMBL" id="JBIUYY010000015">
    <property type="protein sequence ID" value="MFJ2825044.1"/>
    <property type="molecule type" value="Genomic_DNA"/>
</dbReference>
<keyword evidence="2" id="KW-0812">Transmembrane</keyword>
<feature type="region of interest" description="Disordered" evidence="1">
    <location>
        <begin position="216"/>
        <end position="314"/>
    </location>
</feature>
<feature type="compositionally biased region" description="Low complexity" evidence="1">
    <location>
        <begin position="224"/>
        <end position="249"/>
    </location>
</feature>
<keyword evidence="2" id="KW-0472">Membrane</keyword>
<comment type="caution">
    <text evidence="3">The sequence shown here is derived from an EMBL/GenBank/DDBJ whole genome shotgun (WGS) entry which is preliminary data.</text>
</comment>
<feature type="transmembrane region" description="Helical" evidence="2">
    <location>
        <begin position="43"/>
        <end position="63"/>
    </location>
</feature>